<dbReference type="Proteomes" id="UP000606974">
    <property type="component" value="Unassembled WGS sequence"/>
</dbReference>
<keyword evidence="2" id="KW-1185">Reference proteome</keyword>
<sequence length="116" mass="12596">MGQGGMASGMSSRLNVFWWWRRLKTDTEEVMEKEEGEKGARQEKELPFIPFPSGSGCQLSHDELAISPSRPGPIASVTHPSATPLQQANMIQQCCSLSKRLVLVCGSPVAALPGTR</sequence>
<comment type="caution">
    <text evidence="1">The sequence shown here is derived from an EMBL/GenBank/DDBJ whole genome shotgun (WGS) entry which is preliminary data.</text>
</comment>
<evidence type="ECO:0000313" key="1">
    <source>
        <dbReference type="EMBL" id="KAF7510145.1"/>
    </source>
</evidence>
<organism evidence="1 2">
    <name type="scientific">Endocarpon pusillum</name>
    <dbReference type="NCBI Taxonomy" id="364733"/>
    <lineage>
        <taxon>Eukaryota</taxon>
        <taxon>Fungi</taxon>
        <taxon>Dikarya</taxon>
        <taxon>Ascomycota</taxon>
        <taxon>Pezizomycotina</taxon>
        <taxon>Eurotiomycetes</taxon>
        <taxon>Chaetothyriomycetidae</taxon>
        <taxon>Verrucariales</taxon>
        <taxon>Verrucariaceae</taxon>
        <taxon>Endocarpon</taxon>
    </lineage>
</organism>
<gene>
    <name evidence="1" type="ORF">GJ744_007044</name>
</gene>
<accession>A0A8H7E6E4</accession>
<reference evidence="1" key="1">
    <citation type="submission" date="2020-02" db="EMBL/GenBank/DDBJ databases">
        <authorList>
            <person name="Palmer J.M."/>
        </authorList>
    </citation>
    <scope>NUCLEOTIDE SEQUENCE</scope>
    <source>
        <strain evidence="1">EPUS1.4</strain>
        <tissue evidence="1">Thallus</tissue>
    </source>
</reference>
<protein>
    <submittedName>
        <fullName evidence="1">Uncharacterized protein</fullName>
    </submittedName>
</protein>
<name>A0A8H7E6E4_9EURO</name>
<dbReference type="AlphaFoldDB" id="A0A8H7E6E4"/>
<evidence type="ECO:0000313" key="2">
    <source>
        <dbReference type="Proteomes" id="UP000606974"/>
    </source>
</evidence>
<dbReference type="EMBL" id="JAACFV010000033">
    <property type="protein sequence ID" value="KAF7510145.1"/>
    <property type="molecule type" value="Genomic_DNA"/>
</dbReference>
<proteinExistence type="predicted"/>